<protein>
    <submittedName>
        <fullName evidence="2">Uncharacterized protein</fullName>
    </submittedName>
</protein>
<evidence type="ECO:0000313" key="2">
    <source>
        <dbReference type="EMBL" id="URE09159.1"/>
    </source>
</evidence>
<feature type="compositionally biased region" description="Polar residues" evidence="1">
    <location>
        <begin position="186"/>
        <end position="197"/>
    </location>
</feature>
<reference evidence="2" key="1">
    <citation type="submission" date="2022-05" db="EMBL/GenBank/DDBJ databases">
        <title>The Musa troglodytarum L. genome provides insights into the mechanism of non-climacteric behaviour and enrichment of carotenoids.</title>
        <authorList>
            <person name="Wang J."/>
        </authorList>
    </citation>
    <scope>NUCLEOTIDE SEQUENCE</scope>
    <source>
        <tissue evidence="2">Leaf</tissue>
    </source>
</reference>
<sequence>MVAARRHHLLPARRGHGLLASSPSCSLSPSSSSYMSNFAGSRPLSYPETADFSFRRIGSRASTRPRSSQFPCSGSRSCVARGTASNAPSASAGSTSRSSAACCQGASTRSTSTALIVGWRLTLLARCAGARSTRGTTPPSSSTPPAPGSCSPPLGTRTASLTSSCSSKASGRSTHRKKARTGLDRCTSSSIGSQPRTPWSDAGGAT</sequence>
<dbReference type="Proteomes" id="UP001055439">
    <property type="component" value="Chromosome 6"/>
</dbReference>
<keyword evidence="3" id="KW-1185">Reference proteome</keyword>
<name>A0A9E7GBY5_9LILI</name>
<evidence type="ECO:0000313" key="3">
    <source>
        <dbReference type="Proteomes" id="UP001055439"/>
    </source>
</evidence>
<feature type="compositionally biased region" description="Low complexity" evidence="1">
    <location>
        <begin position="148"/>
        <end position="170"/>
    </location>
</feature>
<proteinExistence type="predicted"/>
<accession>A0A9E7GBY5</accession>
<organism evidence="2 3">
    <name type="scientific">Musa troglodytarum</name>
    <name type="common">fe'i banana</name>
    <dbReference type="NCBI Taxonomy" id="320322"/>
    <lineage>
        <taxon>Eukaryota</taxon>
        <taxon>Viridiplantae</taxon>
        <taxon>Streptophyta</taxon>
        <taxon>Embryophyta</taxon>
        <taxon>Tracheophyta</taxon>
        <taxon>Spermatophyta</taxon>
        <taxon>Magnoliopsida</taxon>
        <taxon>Liliopsida</taxon>
        <taxon>Zingiberales</taxon>
        <taxon>Musaceae</taxon>
        <taxon>Musa</taxon>
    </lineage>
</organism>
<feature type="compositionally biased region" description="Low complexity" evidence="1">
    <location>
        <begin position="130"/>
        <end position="140"/>
    </location>
</feature>
<dbReference type="EMBL" id="CP097508">
    <property type="protein sequence ID" value="URE09159.1"/>
    <property type="molecule type" value="Genomic_DNA"/>
</dbReference>
<feature type="region of interest" description="Disordered" evidence="1">
    <location>
        <begin position="130"/>
        <end position="206"/>
    </location>
</feature>
<evidence type="ECO:0000256" key="1">
    <source>
        <dbReference type="SAM" id="MobiDB-lite"/>
    </source>
</evidence>
<gene>
    <name evidence="2" type="ORF">MUK42_18330</name>
</gene>
<dbReference type="AlphaFoldDB" id="A0A9E7GBY5"/>